<dbReference type="EMBL" id="CP137845">
    <property type="protein sequence ID" value="WPB54221.1"/>
    <property type="molecule type" value="Genomic_DNA"/>
</dbReference>
<protein>
    <recommendedName>
        <fullName evidence="4">Lipoprotein</fullName>
    </recommendedName>
</protein>
<gene>
    <name evidence="2" type="ORF">R9B83_01510</name>
</gene>
<dbReference type="RefSeq" id="WP_140031631.1">
    <property type="nucleotide sequence ID" value="NZ_CP137845.1"/>
</dbReference>
<keyword evidence="1" id="KW-0472">Membrane</keyword>
<evidence type="ECO:0000313" key="2">
    <source>
        <dbReference type="EMBL" id="WPB54221.1"/>
    </source>
</evidence>
<dbReference type="GeneID" id="94493547"/>
<reference evidence="2" key="1">
    <citation type="submission" date="2023-11" db="EMBL/GenBank/DDBJ databases">
        <title>Completed genome sequence of Mycoplasma equirhinis type strain M432/72.</title>
        <authorList>
            <person name="Spergser J."/>
        </authorList>
    </citation>
    <scope>NUCLEOTIDE SEQUENCE [LARGE SCALE GENOMIC DNA]</scope>
    <source>
        <strain evidence="2">M432/72</strain>
    </source>
</reference>
<keyword evidence="3" id="KW-1185">Reference proteome</keyword>
<keyword evidence="1" id="KW-0812">Transmembrane</keyword>
<keyword evidence="1" id="KW-1133">Transmembrane helix</keyword>
<name>A0ABZ0PBM0_9BACT</name>
<sequence length="403" mass="46740">MEKKKMNRKKLLVNLSWGLGAVVVLTSIGGAIYFVMKNTKKIKKVYWSPENFLEHAKKVQIIPLSIGPSNVSDLYNNFQNSKKSADEKRNAYFESHPDIKRKLENPKISKKAKEKLLENVPRLFDANEFLSTWIETSLNYEETKYLKFKYKNIELTNKPNELKVSYEIYLNYEYASGRHESSEIRETPKSKYYYANAQVITILTISEKWDQGSDYYKNLPLINEDFAKEIRAITNLKISHLQKAFKKANEILKSITGKEVDKAKDQNSLDDLIKSCNELIAQLTKQAKEDTISPENKQKLLNNAKTLQKAIEDALNDKEWFSQDSFINAIFAKFVKSMQDYNAFPDIYPKDKYDIVLLENDGNKAVIWNQKLNSLTITFQYVSKIDKNLKSLGVLKTFNIEKV</sequence>
<proteinExistence type="predicted"/>
<evidence type="ECO:0008006" key="4">
    <source>
        <dbReference type="Google" id="ProtNLM"/>
    </source>
</evidence>
<evidence type="ECO:0000256" key="1">
    <source>
        <dbReference type="SAM" id="Phobius"/>
    </source>
</evidence>
<dbReference type="Proteomes" id="UP001303601">
    <property type="component" value="Chromosome"/>
</dbReference>
<feature type="transmembrane region" description="Helical" evidence="1">
    <location>
        <begin position="12"/>
        <end position="36"/>
    </location>
</feature>
<accession>A0ABZ0PBM0</accession>
<organism evidence="2 3">
    <name type="scientific">Metamycoplasma equirhinis</name>
    <dbReference type="NCBI Taxonomy" id="92402"/>
    <lineage>
        <taxon>Bacteria</taxon>
        <taxon>Bacillati</taxon>
        <taxon>Mycoplasmatota</taxon>
        <taxon>Mycoplasmoidales</taxon>
        <taxon>Metamycoplasmataceae</taxon>
        <taxon>Metamycoplasma</taxon>
    </lineage>
</organism>
<evidence type="ECO:0000313" key="3">
    <source>
        <dbReference type="Proteomes" id="UP001303601"/>
    </source>
</evidence>